<dbReference type="InterPro" id="IPR036514">
    <property type="entry name" value="SGNH_hydro_sf"/>
</dbReference>
<evidence type="ECO:0000313" key="4">
    <source>
        <dbReference type="EMBL" id="MBO8435365.1"/>
    </source>
</evidence>
<evidence type="ECO:0000256" key="1">
    <source>
        <dbReference type="ARBA" id="ARBA00008668"/>
    </source>
</evidence>
<gene>
    <name evidence="4" type="ORF">IAA97_00070</name>
</gene>
<evidence type="ECO:0000313" key="5">
    <source>
        <dbReference type="Proteomes" id="UP000823615"/>
    </source>
</evidence>
<dbReference type="SUPFAM" id="SSF52266">
    <property type="entry name" value="SGNH hydrolase"/>
    <property type="match status" value="1"/>
</dbReference>
<comment type="caution">
    <text evidence="4">The sequence shown here is derived from an EMBL/GenBank/DDBJ whole genome shotgun (WGS) entry which is preliminary data.</text>
</comment>
<sequence length="222" mass="24806">MKRLFILGDSTAAVKSDNARPETGWGEKFGQYLKPDWLLENRAVNGRSTKDFLAKGELEEILSIASSGDIALVQYGHNDEKLDDPSRGARAWHEYIVNLLYIAGKLQQKGVRAIFLTSIARRKFENGLLVDTHGDWPAAMKCAAERAGVDCIDLTIPTMIGIMKEGEECSKKYFMNFSSGLYDNYPDGDEDNTHLRPEGAEWIASLVYEGLSKLEEKPEALK</sequence>
<reference evidence="4" key="2">
    <citation type="journal article" date="2021" name="PeerJ">
        <title>Extensive microbial diversity within the chicken gut microbiome revealed by metagenomics and culture.</title>
        <authorList>
            <person name="Gilroy R."/>
            <person name="Ravi A."/>
            <person name="Getino M."/>
            <person name="Pursley I."/>
            <person name="Horton D.L."/>
            <person name="Alikhan N.F."/>
            <person name="Baker D."/>
            <person name="Gharbi K."/>
            <person name="Hall N."/>
            <person name="Watson M."/>
            <person name="Adriaenssens E.M."/>
            <person name="Foster-Nyarko E."/>
            <person name="Jarju S."/>
            <person name="Secka A."/>
            <person name="Antonio M."/>
            <person name="Oren A."/>
            <person name="Chaudhuri R.R."/>
            <person name="La Ragione R."/>
            <person name="Hildebrand F."/>
            <person name="Pallen M.J."/>
        </authorList>
    </citation>
    <scope>NUCLEOTIDE SEQUENCE</scope>
    <source>
        <strain evidence="4">7293</strain>
    </source>
</reference>
<dbReference type="Proteomes" id="UP000823615">
    <property type="component" value="Unassembled WGS sequence"/>
</dbReference>
<dbReference type="InterPro" id="IPR013830">
    <property type="entry name" value="SGNH_hydro"/>
</dbReference>
<dbReference type="PANTHER" id="PTHR43695:SF1">
    <property type="entry name" value="RHAMNOGALACTURONAN ACETYLESTERASE"/>
    <property type="match status" value="1"/>
</dbReference>
<dbReference type="CDD" id="cd01821">
    <property type="entry name" value="Rhamnogalacturan_acetylesterase_like"/>
    <property type="match status" value="1"/>
</dbReference>
<dbReference type="InterPro" id="IPR037459">
    <property type="entry name" value="RhgT-like"/>
</dbReference>
<name>A0A9D9H1I9_9SPIO</name>
<dbReference type="Gene3D" id="3.40.50.1110">
    <property type="entry name" value="SGNH hydrolase"/>
    <property type="match status" value="1"/>
</dbReference>
<organism evidence="4 5">
    <name type="scientific">Candidatus Ornithospirochaeta stercoripullorum</name>
    <dbReference type="NCBI Taxonomy" id="2840899"/>
    <lineage>
        <taxon>Bacteria</taxon>
        <taxon>Pseudomonadati</taxon>
        <taxon>Spirochaetota</taxon>
        <taxon>Spirochaetia</taxon>
        <taxon>Spirochaetales</taxon>
        <taxon>Spirochaetaceae</taxon>
        <taxon>Spirochaetaceae incertae sedis</taxon>
        <taxon>Candidatus Ornithospirochaeta</taxon>
    </lineage>
</organism>
<reference evidence="4" key="1">
    <citation type="submission" date="2020-10" db="EMBL/GenBank/DDBJ databases">
        <authorList>
            <person name="Gilroy R."/>
        </authorList>
    </citation>
    <scope>NUCLEOTIDE SEQUENCE</scope>
    <source>
        <strain evidence="4">7293</strain>
    </source>
</reference>
<feature type="domain" description="SGNH hydrolase-type esterase" evidence="3">
    <location>
        <begin position="6"/>
        <end position="201"/>
    </location>
</feature>
<accession>A0A9D9H1I9</accession>
<proteinExistence type="inferred from homology"/>
<dbReference type="GO" id="GO:0016788">
    <property type="term" value="F:hydrolase activity, acting on ester bonds"/>
    <property type="evidence" value="ECO:0007669"/>
    <property type="project" value="UniProtKB-ARBA"/>
</dbReference>
<keyword evidence="2" id="KW-0378">Hydrolase</keyword>
<dbReference type="Pfam" id="PF13472">
    <property type="entry name" value="Lipase_GDSL_2"/>
    <property type="match status" value="1"/>
</dbReference>
<protein>
    <submittedName>
        <fullName evidence="4">Rhamnogalacturonan acetylesterase</fullName>
    </submittedName>
</protein>
<evidence type="ECO:0000259" key="3">
    <source>
        <dbReference type="Pfam" id="PF13472"/>
    </source>
</evidence>
<dbReference type="AlphaFoldDB" id="A0A9D9H1I9"/>
<evidence type="ECO:0000256" key="2">
    <source>
        <dbReference type="ARBA" id="ARBA00022801"/>
    </source>
</evidence>
<comment type="similarity">
    <text evidence="1">Belongs to the 'GDSL' lipolytic enzyme family.</text>
</comment>
<dbReference type="PANTHER" id="PTHR43695">
    <property type="entry name" value="PUTATIVE (AFU_ORTHOLOGUE AFUA_2G17250)-RELATED"/>
    <property type="match status" value="1"/>
</dbReference>
<dbReference type="EMBL" id="JADIMT010000003">
    <property type="protein sequence ID" value="MBO8435365.1"/>
    <property type="molecule type" value="Genomic_DNA"/>
</dbReference>